<dbReference type="OrthoDB" id="6357915at2759"/>
<dbReference type="AlphaFoldDB" id="A0A026WAY6"/>
<dbReference type="InterPro" id="IPR029045">
    <property type="entry name" value="ClpP/crotonase-like_dom_sf"/>
</dbReference>
<evidence type="ECO:0000256" key="1">
    <source>
        <dbReference type="ARBA" id="ARBA00004275"/>
    </source>
</evidence>
<dbReference type="InterPro" id="IPR001753">
    <property type="entry name" value="Enoyl-CoA_hydra/iso"/>
</dbReference>
<gene>
    <name evidence="4" type="ORF">X777_07677</name>
</gene>
<comment type="subcellular location">
    <subcellularLocation>
        <location evidence="1">Peroxisome</location>
    </subcellularLocation>
</comment>
<evidence type="ECO:0000313" key="5">
    <source>
        <dbReference type="Proteomes" id="UP000053097"/>
    </source>
</evidence>
<keyword evidence="2" id="KW-0576">Peroxisome</keyword>
<name>A0A026WAY6_OOCBI</name>
<dbReference type="PANTHER" id="PTHR43684:SF1">
    <property type="entry name" value="ENOYL-COA DELTA ISOMERASE 2"/>
    <property type="match status" value="1"/>
</dbReference>
<sequence length="226" mass="24653">MQEFREALSILKRDDECRVVLLTSTGTSFCEGLDLSMLLHANKEERRSVAQELAHAVKDFIKSLATFNKPIVAGVQGAAIGLGVTMLPLFDLVIASDKATFCTPYGKLGQIAEGAAVFTLSHILGSAITSELLLSGRTLTASEALRAGLVTRVLWPDRFQVELLPSLRAMGDQSSQSMEATKALLRHSLRKKLDAALESETYLLIQHWCSTECQTAIKAYIDGKIQ</sequence>
<evidence type="ECO:0000256" key="2">
    <source>
        <dbReference type="ARBA" id="ARBA00023140"/>
    </source>
</evidence>
<dbReference type="OMA" id="IKWAAND"/>
<dbReference type="InterPro" id="IPR014748">
    <property type="entry name" value="Enoyl-CoA_hydra_C"/>
</dbReference>
<dbReference type="CDD" id="cd06558">
    <property type="entry name" value="crotonase-like"/>
    <property type="match status" value="1"/>
</dbReference>
<dbReference type="Proteomes" id="UP000053097">
    <property type="component" value="Unassembled WGS sequence"/>
</dbReference>
<organism evidence="4 5">
    <name type="scientific">Ooceraea biroi</name>
    <name type="common">Clonal raider ant</name>
    <name type="synonym">Cerapachys biroi</name>
    <dbReference type="NCBI Taxonomy" id="2015173"/>
    <lineage>
        <taxon>Eukaryota</taxon>
        <taxon>Metazoa</taxon>
        <taxon>Ecdysozoa</taxon>
        <taxon>Arthropoda</taxon>
        <taxon>Hexapoda</taxon>
        <taxon>Insecta</taxon>
        <taxon>Pterygota</taxon>
        <taxon>Neoptera</taxon>
        <taxon>Endopterygota</taxon>
        <taxon>Hymenoptera</taxon>
        <taxon>Apocrita</taxon>
        <taxon>Aculeata</taxon>
        <taxon>Formicoidea</taxon>
        <taxon>Formicidae</taxon>
        <taxon>Dorylinae</taxon>
        <taxon>Ooceraea</taxon>
    </lineage>
</organism>
<dbReference type="GO" id="GO:0004165">
    <property type="term" value="F:delta(3)-delta(2)-enoyl-CoA isomerase activity"/>
    <property type="evidence" value="ECO:0007669"/>
    <property type="project" value="UniProtKB-ARBA"/>
</dbReference>
<dbReference type="GO" id="GO:0005777">
    <property type="term" value="C:peroxisome"/>
    <property type="evidence" value="ECO:0007669"/>
    <property type="project" value="UniProtKB-SubCell"/>
</dbReference>
<dbReference type="InterPro" id="IPR051053">
    <property type="entry name" value="ECH/Chromodomain_protein"/>
</dbReference>
<evidence type="ECO:0000313" key="4">
    <source>
        <dbReference type="EMBL" id="EZA52841.1"/>
    </source>
</evidence>
<dbReference type="Gene3D" id="1.10.12.10">
    <property type="entry name" value="Lyase 2-enoyl-coa Hydratase, Chain A, domain 2"/>
    <property type="match status" value="1"/>
</dbReference>
<dbReference type="SUPFAM" id="SSF52096">
    <property type="entry name" value="ClpP/crotonase"/>
    <property type="match status" value="1"/>
</dbReference>
<protein>
    <submittedName>
        <fullName evidence="4">Chromodomain Y-like protein</fullName>
    </submittedName>
</protein>
<dbReference type="Gene3D" id="3.90.226.10">
    <property type="entry name" value="2-enoyl-CoA Hydratase, Chain A, domain 1"/>
    <property type="match status" value="1"/>
</dbReference>
<dbReference type="EMBL" id="KK107314">
    <property type="protein sequence ID" value="EZA52841.1"/>
    <property type="molecule type" value="Genomic_DNA"/>
</dbReference>
<dbReference type="Pfam" id="PF00378">
    <property type="entry name" value="ECH_1"/>
    <property type="match status" value="1"/>
</dbReference>
<dbReference type="STRING" id="2015173.A0A026WAY6"/>
<accession>A0A026WAY6</accession>
<dbReference type="PANTHER" id="PTHR43684">
    <property type="match status" value="1"/>
</dbReference>
<proteinExistence type="predicted"/>
<keyword evidence="5" id="KW-1185">Reference proteome</keyword>
<keyword evidence="3" id="KW-0413">Isomerase</keyword>
<evidence type="ECO:0000256" key="3">
    <source>
        <dbReference type="ARBA" id="ARBA00023235"/>
    </source>
</evidence>
<reference evidence="4 5" key="1">
    <citation type="journal article" date="2014" name="Curr. Biol.">
        <title>The genome of the clonal raider ant Cerapachys biroi.</title>
        <authorList>
            <person name="Oxley P.R."/>
            <person name="Ji L."/>
            <person name="Fetter-Pruneda I."/>
            <person name="McKenzie S.K."/>
            <person name="Li C."/>
            <person name="Hu H."/>
            <person name="Zhang G."/>
            <person name="Kronauer D.J."/>
        </authorList>
    </citation>
    <scope>NUCLEOTIDE SEQUENCE [LARGE SCALE GENOMIC DNA]</scope>
</reference>